<organism evidence="1 2">
    <name type="scientific">Hyella patelloides LEGE 07179</name>
    <dbReference type="NCBI Taxonomy" id="945734"/>
    <lineage>
        <taxon>Bacteria</taxon>
        <taxon>Bacillati</taxon>
        <taxon>Cyanobacteriota</taxon>
        <taxon>Cyanophyceae</taxon>
        <taxon>Pleurocapsales</taxon>
        <taxon>Hyellaceae</taxon>
        <taxon>Hyella</taxon>
    </lineage>
</organism>
<dbReference type="Proteomes" id="UP000320055">
    <property type="component" value="Unassembled WGS sequence"/>
</dbReference>
<accession>A0A563VLX8</accession>
<evidence type="ECO:0000313" key="2">
    <source>
        <dbReference type="Proteomes" id="UP000320055"/>
    </source>
</evidence>
<reference evidence="1 2" key="1">
    <citation type="submission" date="2019-01" db="EMBL/GenBank/DDBJ databases">
        <authorList>
            <person name="Brito A."/>
        </authorList>
    </citation>
    <scope>NUCLEOTIDE SEQUENCE [LARGE SCALE GENOMIC DNA]</scope>
    <source>
        <strain evidence="1">1</strain>
    </source>
</reference>
<name>A0A563VLX8_9CYAN</name>
<dbReference type="RefSeq" id="WP_144864118.1">
    <property type="nucleotide sequence ID" value="NZ_LR213777.1"/>
</dbReference>
<evidence type="ECO:0000313" key="1">
    <source>
        <dbReference type="EMBL" id="VEP12456.1"/>
    </source>
</evidence>
<protein>
    <submittedName>
        <fullName evidence="1">Uncharacterized protein</fullName>
    </submittedName>
</protein>
<proteinExistence type="predicted"/>
<dbReference type="EMBL" id="CAACVJ010000057">
    <property type="protein sequence ID" value="VEP12456.1"/>
    <property type="molecule type" value="Genomic_DNA"/>
</dbReference>
<sequence length="179" mass="20536">MQVIFTKHKNCDYSIVVTGRDRVKLQFQGVGKKFLISHDLSHFIVESKLNLHQGFWGCVANGALFPGMNIIEGRQKAHAKSKSKQVIKEAHQQLRLAECFVRLFDEITTAELELFPGIAKKYLSQISSDIKPQELPNSTILDVCSVLRTFQTDWQAMNIEEHIKLHWNRKFPDKSLNVS</sequence>
<keyword evidence="2" id="KW-1185">Reference proteome</keyword>
<dbReference type="AlphaFoldDB" id="A0A563VLX8"/>
<dbReference type="OrthoDB" id="1493986at2"/>
<gene>
    <name evidence="1" type="ORF">H1P_150020</name>
</gene>